<sequence length="252" mass="26720">MSYSTPGRQWPYPRFIAHRGGGVLAPENTLAGFREGLRYGYRGAECDVKLSADNVCFLLHDDTVERTSNGRGAAAALSMAQLARLDAGGWKGAAFAGEPMPTLDTVAACCLAHGIALNIEIKPCPGREAETGAAVAAEAARLWAGAALQPLLSSFSAEALRAAREAAPALPRAWLVERVPADWLSRLRDLGCVALHCDYLSLDAALAASVKQAGFQLLCYTVNQPADAERLLAWGVDSVCTDRLDLLRPISG</sequence>
<dbReference type="Gene3D" id="3.20.20.190">
    <property type="entry name" value="Phosphatidylinositol (PI) phosphodiesterase"/>
    <property type="match status" value="1"/>
</dbReference>
<organism evidence="2 3">
    <name type="scientific">Chromobacterium haemolyticum</name>
    <dbReference type="NCBI Taxonomy" id="394935"/>
    <lineage>
        <taxon>Bacteria</taxon>
        <taxon>Pseudomonadati</taxon>
        <taxon>Pseudomonadota</taxon>
        <taxon>Betaproteobacteria</taxon>
        <taxon>Neisseriales</taxon>
        <taxon>Chromobacteriaceae</taxon>
        <taxon>Chromobacterium</taxon>
    </lineage>
</organism>
<accession>A0A1W0D788</accession>
<dbReference type="AlphaFoldDB" id="A0A1W0D788"/>
<dbReference type="InterPro" id="IPR030395">
    <property type="entry name" value="GP_PDE_dom"/>
</dbReference>
<dbReference type="GO" id="GO:0006629">
    <property type="term" value="P:lipid metabolic process"/>
    <property type="evidence" value="ECO:0007669"/>
    <property type="project" value="InterPro"/>
</dbReference>
<dbReference type="PANTHER" id="PTHR46211:SF1">
    <property type="entry name" value="GLYCEROPHOSPHODIESTER PHOSPHODIESTERASE, CYTOPLASMIC"/>
    <property type="match status" value="1"/>
</dbReference>
<evidence type="ECO:0000313" key="2">
    <source>
        <dbReference type="EMBL" id="OQS42818.1"/>
    </source>
</evidence>
<protein>
    <submittedName>
        <fullName evidence="2">Glycerophosphodiester phosphodiesterase</fullName>
    </submittedName>
</protein>
<gene>
    <name evidence="2" type="ORF">B0T45_05510</name>
</gene>
<dbReference type="NCBIfam" id="NF006989">
    <property type="entry name" value="PRK09454.1"/>
    <property type="match status" value="1"/>
</dbReference>
<evidence type="ECO:0000259" key="1">
    <source>
        <dbReference type="PROSITE" id="PS51704"/>
    </source>
</evidence>
<comment type="caution">
    <text evidence="2">The sequence shown here is derived from an EMBL/GenBank/DDBJ whole genome shotgun (WGS) entry which is preliminary data.</text>
</comment>
<dbReference type="Pfam" id="PF03009">
    <property type="entry name" value="GDPD"/>
    <property type="match status" value="1"/>
</dbReference>
<dbReference type="EMBL" id="MUKV01000004">
    <property type="protein sequence ID" value="OQS42818.1"/>
    <property type="molecule type" value="Genomic_DNA"/>
</dbReference>
<dbReference type="Proteomes" id="UP000192721">
    <property type="component" value="Unassembled WGS sequence"/>
</dbReference>
<dbReference type="PROSITE" id="PS51704">
    <property type="entry name" value="GP_PDE"/>
    <property type="match status" value="1"/>
</dbReference>
<evidence type="ECO:0000313" key="3">
    <source>
        <dbReference type="Proteomes" id="UP000192721"/>
    </source>
</evidence>
<dbReference type="RefSeq" id="WP_081554838.1">
    <property type="nucleotide sequence ID" value="NZ_MUKV01000004.1"/>
</dbReference>
<proteinExistence type="predicted"/>
<name>A0A1W0D788_9NEIS</name>
<dbReference type="PANTHER" id="PTHR46211">
    <property type="entry name" value="GLYCEROPHOSPHORYL DIESTER PHOSPHODIESTERASE"/>
    <property type="match status" value="1"/>
</dbReference>
<dbReference type="GO" id="GO:0008081">
    <property type="term" value="F:phosphoric diester hydrolase activity"/>
    <property type="evidence" value="ECO:0007669"/>
    <property type="project" value="InterPro"/>
</dbReference>
<feature type="domain" description="GP-PDE" evidence="1">
    <location>
        <begin position="13"/>
        <end position="251"/>
    </location>
</feature>
<dbReference type="SUPFAM" id="SSF51695">
    <property type="entry name" value="PLC-like phosphodiesterases"/>
    <property type="match status" value="1"/>
</dbReference>
<reference evidence="2 3" key="1">
    <citation type="submission" date="2017-02" db="EMBL/GenBank/DDBJ databases">
        <title>Chromobacterium haemolyticum H5244.</title>
        <authorList>
            <person name="Gulvik C.A."/>
        </authorList>
    </citation>
    <scope>NUCLEOTIDE SEQUENCE [LARGE SCALE GENOMIC DNA]</scope>
    <source>
        <strain evidence="2 3">H5244</strain>
    </source>
</reference>
<dbReference type="InterPro" id="IPR017946">
    <property type="entry name" value="PLC-like_Pdiesterase_TIM-brl"/>
</dbReference>